<dbReference type="EMBL" id="JQ071498">
    <property type="protein sequence ID" value="AFR74973.1"/>
    <property type="molecule type" value="Genomic_DNA"/>
</dbReference>
<feature type="domain" description="DUF305" evidence="3">
    <location>
        <begin position="71"/>
        <end position="124"/>
    </location>
</feature>
<sequence>MHRSILARSLGFALVASLAVGCSKPAVPASDPRPGSAPAPAPAPSMAGHSAGSMELDRIMAEGPKMPMPMSGDVDKDFATMMTMHHRQAIKMADVLLQTGRSDELKALAAKMKAAQTEEISQLAPYAQ</sequence>
<accession>J9V259</accession>
<dbReference type="InterPro" id="IPR005183">
    <property type="entry name" value="DUF305_CopM-like"/>
</dbReference>
<reference evidence="4" key="1">
    <citation type="submission" date="2011-11" db="EMBL/GenBank/DDBJ databases">
        <title>Metagenomic clone conferring cadmium resistance on Escherichia coli and its analysis.</title>
        <authorList>
            <person name="Deja-Sikora E."/>
            <person name="Golebiewski M."/>
            <person name="Tretyn A."/>
        </authorList>
    </citation>
    <scope>NUCLEOTIDE SEQUENCE</scope>
</reference>
<protein>
    <submittedName>
        <fullName evidence="4">PO3Cd1.11</fullName>
    </submittedName>
</protein>
<dbReference type="PANTHER" id="PTHR36933">
    <property type="entry name" value="SLL0788 PROTEIN"/>
    <property type="match status" value="1"/>
</dbReference>
<keyword evidence="2" id="KW-0732">Signal</keyword>
<dbReference type="Gene3D" id="1.20.1260.10">
    <property type="match status" value="1"/>
</dbReference>
<dbReference type="PANTHER" id="PTHR36933:SF1">
    <property type="entry name" value="SLL0788 PROTEIN"/>
    <property type="match status" value="1"/>
</dbReference>
<feature type="compositionally biased region" description="Low complexity" evidence="1">
    <location>
        <begin position="44"/>
        <end position="53"/>
    </location>
</feature>
<feature type="region of interest" description="Disordered" evidence="1">
    <location>
        <begin position="24"/>
        <end position="53"/>
    </location>
</feature>
<evidence type="ECO:0000256" key="2">
    <source>
        <dbReference type="SAM" id="SignalP"/>
    </source>
</evidence>
<evidence type="ECO:0000259" key="3">
    <source>
        <dbReference type="Pfam" id="PF03713"/>
    </source>
</evidence>
<name>J9V259_9GAMM</name>
<gene>
    <name evidence="4" type="ORF">pO3Cd1.11</name>
</gene>
<organism evidence="4">
    <name type="scientific">uncultured Lysobacteraceae bacterium</name>
    <dbReference type="NCBI Taxonomy" id="211441"/>
    <lineage>
        <taxon>Bacteria</taxon>
        <taxon>Pseudomonadati</taxon>
        <taxon>Pseudomonadota</taxon>
        <taxon>Gammaproteobacteria</taxon>
        <taxon>Lysobacterales</taxon>
        <taxon>Lysobacteraceae</taxon>
        <taxon>environmental samples</taxon>
    </lineage>
</organism>
<feature type="signal peptide" evidence="2">
    <location>
        <begin position="1"/>
        <end position="28"/>
    </location>
</feature>
<proteinExistence type="predicted"/>
<dbReference type="PROSITE" id="PS51257">
    <property type="entry name" value="PROKAR_LIPOPROTEIN"/>
    <property type="match status" value="1"/>
</dbReference>
<dbReference type="InterPro" id="IPR012347">
    <property type="entry name" value="Ferritin-like"/>
</dbReference>
<dbReference type="Pfam" id="PF03713">
    <property type="entry name" value="DUF305"/>
    <property type="match status" value="1"/>
</dbReference>
<evidence type="ECO:0000256" key="1">
    <source>
        <dbReference type="SAM" id="MobiDB-lite"/>
    </source>
</evidence>
<dbReference type="AlphaFoldDB" id="J9V259"/>
<feature type="chain" id="PRO_5003827548" evidence="2">
    <location>
        <begin position="29"/>
        <end position="128"/>
    </location>
</feature>
<evidence type="ECO:0000313" key="4">
    <source>
        <dbReference type="EMBL" id="AFR74973.1"/>
    </source>
</evidence>